<proteinExistence type="predicted"/>
<sequence length="153" mass="17658">MITTNSLLVHARTLDTQFRTNDTDLNHTNVVHITIRVQQINFYKEVSTILNARTLDTEFRINDTDLNHADVVHTTVRVQQINFYKELPLRAPHPLLLLSLKPYISCRFPQIEAHLCLSLSFRSYCIRSILRSSFAILWGLHISWITSLVSASV</sequence>
<organism evidence="1 2">
    <name type="scientific">Nyssa sinensis</name>
    <dbReference type="NCBI Taxonomy" id="561372"/>
    <lineage>
        <taxon>Eukaryota</taxon>
        <taxon>Viridiplantae</taxon>
        <taxon>Streptophyta</taxon>
        <taxon>Embryophyta</taxon>
        <taxon>Tracheophyta</taxon>
        <taxon>Spermatophyta</taxon>
        <taxon>Magnoliopsida</taxon>
        <taxon>eudicotyledons</taxon>
        <taxon>Gunneridae</taxon>
        <taxon>Pentapetalae</taxon>
        <taxon>asterids</taxon>
        <taxon>Cornales</taxon>
        <taxon>Nyssaceae</taxon>
        <taxon>Nyssa</taxon>
    </lineage>
</organism>
<dbReference type="AlphaFoldDB" id="A0A5J4ZZ22"/>
<gene>
    <name evidence="1" type="ORF">F0562_009176</name>
</gene>
<evidence type="ECO:0000313" key="1">
    <source>
        <dbReference type="EMBL" id="KAA8522662.1"/>
    </source>
</evidence>
<name>A0A5J4ZZ22_9ASTE</name>
<reference evidence="1 2" key="1">
    <citation type="submission" date="2019-09" db="EMBL/GenBank/DDBJ databases">
        <title>A chromosome-level genome assembly of the Chinese tupelo Nyssa sinensis.</title>
        <authorList>
            <person name="Yang X."/>
            <person name="Kang M."/>
            <person name="Yang Y."/>
            <person name="Xiong H."/>
            <person name="Wang M."/>
            <person name="Zhang Z."/>
            <person name="Wang Z."/>
            <person name="Wu H."/>
            <person name="Ma T."/>
            <person name="Liu J."/>
            <person name="Xi Z."/>
        </authorList>
    </citation>
    <scope>NUCLEOTIDE SEQUENCE [LARGE SCALE GENOMIC DNA]</scope>
    <source>
        <strain evidence="1">J267</strain>
        <tissue evidence="1">Leaf</tissue>
    </source>
</reference>
<dbReference type="EMBL" id="CM018047">
    <property type="protein sequence ID" value="KAA8522662.1"/>
    <property type="molecule type" value="Genomic_DNA"/>
</dbReference>
<keyword evidence="2" id="KW-1185">Reference proteome</keyword>
<evidence type="ECO:0000313" key="2">
    <source>
        <dbReference type="Proteomes" id="UP000325577"/>
    </source>
</evidence>
<protein>
    <submittedName>
        <fullName evidence="1">Uncharacterized protein</fullName>
    </submittedName>
</protein>
<accession>A0A5J4ZZ22</accession>
<dbReference type="Proteomes" id="UP000325577">
    <property type="component" value="Linkage Group LG4"/>
</dbReference>